<proteinExistence type="predicted"/>
<feature type="transmembrane region" description="Helical" evidence="1">
    <location>
        <begin position="264"/>
        <end position="289"/>
    </location>
</feature>
<dbReference type="RefSeq" id="XP_037871895.1">
    <property type="nucleotide sequence ID" value="XM_038015967.2"/>
</dbReference>
<keyword evidence="1" id="KW-0472">Membrane</keyword>
<feature type="transmembrane region" description="Helical" evidence="1">
    <location>
        <begin position="427"/>
        <end position="446"/>
    </location>
</feature>
<feature type="transmembrane region" description="Helical" evidence="1">
    <location>
        <begin position="621"/>
        <end position="644"/>
    </location>
</feature>
<feature type="transmembrane region" description="Helical" evidence="1">
    <location>
        <begin position="594"/>
        <end position="614"/>
    </location>
</feature>
<dbReference type="Pfam" id="PF20146">
    <property type="entry name" value="NRF"/>
    <property type="match status" value="1"/>
</dbReference>
<dbReference type="SMART" id="SM00703">
    <property type="entry name" value="NRF"/>
    <property type="match status" value="1"/>
</dbReference>
<feature type="domain" description="Nose resistant-to-fluoxetine protein N-terminal" evidence="2">
    <location>
        <begin position="76"/>
        <end position="246"/>
    </location>
</feature>
<feature type="transmembrane region" description="Helical" evidence="1">
    <location>
        <begin position="526"/>
        <end position="544"/>
    </location>
</feature>
<keyword evidence="1" id="KW-0812">Transmembrane</keyword>
<reference evidence="3" key="2">
    <citation type="submission" date="2022-06" db="UniProtKB">
        <authorList>
            <consortium name="EnsemblMetazoa"/>
        </authorList>
    </citation>
    <scope>IDENTIFICATION</scope>
    <source>
        <strain evidence="3">p50T (Dazao)</strain>
    </source>
</reference>
<keyword evidence="4" id="KW-1185">Reference proteome</keyword>
<evidence type="ECO:0000256" key="1">
    <source>
        <dbReference type="SAM" id="Phobius"/>
    </source>
</evidence>
<evidence type="ECO:0000313" key="4">
    <source>
        <dbReference type="Proteomes" id="UP000005204"/>
    </source>
</evidence>
<feature type="transmembrane region" description="Helical" evidence="1">
    <location>
        <begin position="792"/>
        <end position="813"/>
    </location>
</feature>
<dbReference type="Proteomes" id="UP000005204">
    <property type="component" value="Unassembled WGS sequence"/>
</dbReference>
<organism evidence="3 4">
    <name type="scientific">Bombyx mori</name>
    <name type="common">Silk moth</name>
    <dbReference type="NCBI Taxonomy" id="7091"/>
    <lineage>
        <taxon>Eukaryota</taxon>
        <taxon>Metazoa</taxon>
        <taxon>Ecdysozoa</taxon>
        <taxon>Arthropoda</taxon>
        <taxon>Hexapoda</taxon>
        <taxon>Insecta</taxon>
        <taxon>Pterygota</taxon>
        <taxon>Neoptera</taxon>
        <taxon>Endopterygota</taxon>
        <taxon>Lepidoptera</taxon>
        <taxon>Glossata</taxon>
        <taxon>Ditrysia</taxon>
        <taxon>Bombycoidea</taxon>
        <taxon>Bombycidae</taxon>
        <taxon>Bombycinae</taxon>
        <taxon>Bombyx</taxon>
    </lineage>
</organism>
<reference evidence="4" key="1">
    <citation type="journal article" date="2008" name="Insect Biochem. Mol. Biol.">
        <title>The genome of a lepidopteran model insect, the silkworm Bombyx mori.</title>
        <authorList>
            <consortium name="International Silkworm Genome Consortium"/>
        </authorList>
    </citation>
    <scope>NUCLEOTIDE SEQUENCE [LARGE SCALE GENOMIC DNA]</scope>
    <source>
        <strain evidence="4">p50T</strain>
    </source>
</reference>
<evidence type="ECO:0000313" key="3">
    <source>
        <dbReference type="EnsemblMetazoa" id="XP_037871895.1"/>
    </source>
</evidence>
<dbReference type="PANTHER" id="PTHR11161:SF12">
    <property type="entry name" value="ACYLTRANSFERASE 3 DOMAIN-CONTAINING PROTEIN-RELATED"/>
    <property type="match status" value="1"/>
</dbReference>
<dbReference type="AlphaFoldDB" id="A0A8R2QYG3"/>
<dbReference type="InterPro" id="IPR052728">
    <property type="entry name" value="O2_lipid_transport_reg"/>
</dbReference>
<feature type="transmembrane region" description="Helical" evidence="1">
    <location>
        <begin position="664"/>
        <end position="684"/>
    </location>
</feature>
<accession>A0A8R2QYG3</accession>
<feature type="transmembrane region" description="Helical" evidence="1">
    <location>
        <begin position="696"/>
        <end position="719"/>
    </location>
</feature>
<dbReference type="InterPro" id="IPR006621">
    <property type="entry name" value="Nose-resist-to-fluoxetine_N"/>
</dbReference>
<sequence length="830" mass="92533">MELKIIFFGFITFLFELTVVTSTRNNFDSKKESRLKNSKLAGNRVDVFENLLQVYDPSFLAVLWPKISNGVHLSIDVSCWEDMRDMFKDLSDGQLWAFKAVDSSGRYQSGLNDGNRFWLGSKHQCLSLNEYVSCLHNSTRSFHDIDYATAQRLRARNFDDDSQQWAISLDQTHSSADVKKVPIKLAYSTLNIDLNITRFQRSYEIILGVCLPRSCDLNDVESIINFSIMVTNNLKTNRMLPRRVKVKSSRHVEPYYDLKTDAGFILLVTITTILIAVCIIATVIEIDCIKLIPYRKKSMSFDLEKINESDTINKERDIKRTKRIDDKLEDDMDMAYTDDSYPGKYVTDPRFTMDLAADRTIHSCNRCGKYKKQCNSRNSLPVSFRAANPSVTNKKKGFMCQLLLCFSLIYSWKRIFNKNTSNKDLSLTHALKIGATFWVIYVHVVVSVDQISGTSSDTYPNNNAYNVLMTGTLAFDTLFFTSGLFSSHHFFYLKSRYSIEELVNFGGACGQILQFVCFVTNRIIRLLPSYAYALLLSAVVARVYRSTSVLTLSDNDHTNCDHCWWRNILYASNMYDEDEQCLQISWYLSTETQLHAVGALACAAGGLAGGHAGGPGGAARAVVAAAVFMTMLAASAADFTAAYFDRGLLTSSASAYTAIIVRPWARVAPYFMGVFAGWLTHVLSGRLKVSTVTSSLLWIMSLSLLVTSSALPWLSQWWATAAVHVAWPMALLWPVLACATIYAVPCRGVLGGACAAAVGRLCPSALVVHAAAARLVLLAADSSVCSNATCVWTYFTAVSVLSMCASLVVSLLVEMPFCSLLRRVCDRAAR</sequence>
<dbReference type="PANTHER" id="PTHR11161">
    <property type="entry name" value="O-ACYLTRANSFERASE"/>
    <property type="match status" value="1"/>
</dbReference>
<feature type="transmembrane region" description="Helical" evidence="1">
    <location>
        <begin position="725"/>
        <end position="745"/>
    </location>
</feature>
<protein>
    <recommendedName>
        <fullName evidence="2">Nose resistant-to-fluoxetine protein N-terminal domain-containing protein</fullName>
    </recommendedName>
</protein>
<dbReference type="GeneID" id="101738616"/>
<dbReference type="KEGG" id="bmor:101738616"/>
<dbReference type="EnsemblMetazoa" id="XM_038015967.1">
    <property type="protein sequence ID" value="XP_037871895.1"/>
    <property type="gene ID" value="LOC101738616"/>
</dbReference>
<name>A0A8R2QYG3_BOMMO</name>
<feature type="transmembrane region" description="Helical" evidence="1">
    <location>
        <begin position="757"/>
        <end position="780"/>
    </location>
</feature>
<feature type="transmembrane region" description="Helical" evidence="1">
    <location>
        <begin position="467"/>
        <end position="490"/>
    </location>
</feature>
<keyword evidence="1" id="KW-1133">Transmembrane helix</keyword>
<evidence type="ECO:0000259" key="2">
    <source>
        <dbReference type="SMART" id="SM00703"/>
    </source>
</evidence>